<dbReference type="EMBL" id="JABBJJ010000409">
    <property type="protein sequence ID" value="NMO22323.1"/>
    <property type="molecule type" value="Genomic_DNA"/>
</dbReference>
<comment type="caution">
    <text evidence="1">The sequence shown here is derived from an EMBL/GenBank/DDBJ whole genome shotgun (WGS) entry which is preliminary data.</text>
</comment>
<name>A0A848LY86_9BACT</name>
<proteinExistence type="predicted"/>
<evidence type="ECO:0000313" key="2">
    <source>
        <dbReference type="Proteomes" id="UP000518300"/>
    </source>
</evidence>
<organism evidence="1 2">
    <name type="scientific">Pyxidicoccus fallax</name>
    <dbReference type="NCBI Taxonomy" id="394095"/>
    <lineage>
        <taxon>Bacteria</taxon>
        <taxon>Pseudomonadati</taxon>
        <taxon>Myxococcota</taxon>
        <taxon>Myxococcia</taxon>
        <taxon>Myxococcales</taxon>
        <taxon>Cystobacterineae</taxon>
        <taxon>Myxococcaceae</taxon>
        <taxon>Pyxidicoccus</taxon>
    </lineage>
</organism>
<accession>A0A848LY86</accession>
<dbReference type="Proteomes" id="UP000518300">
    <property type="component" value="Unassembled WGS sequence"/>
</dbReference>
<dbReference type="AlphaFoldDB" id="A0A848LY86"/>
<reference evidence="1 2" key="1">
    <citation type="submission" date="2020-04" db="EMBL/GenBank/DDBJ databases">
        <title>Draft genome of Pyxidicoccus fallax type strain.</title>
        <authorList>
            <person name="Whitworth D.E."/>
        </authorList>
    </citation>
    <scope>NUCLEOTIDE SEQUENCE [LARGE SCALE GENOMIC DNA]</scope>
    <source>
        <strain evidence="1 2">DSM 14698</strain>
    </source>
</reference>
<sequence length="46" mass="4764">MRKLAQAARKLASELAGCRRIPNAVAERAAALAEDVEDIAAGVTDA</sequence>
<keyword evidence="2" id="KW-1185">Reference proteome</keyword>
<gene>
    <name evidence="1" type="ORF">HG543_46830</name>
</gene>
<evidence type="ECO:0000313" key="1">
    <source>
        <dbReference type="EMBL" id="NMO22323.1"/>
    </source>
</evidence>
<protein>
    <submittedName>
        <fullName evidence="1">Uncharacterized protein</fullName>
    </submittedName>
</protein>